<dbReference type="Pfam" id="PF03358">
    <property type="entry name" value="FMN_red"/>
    <property type="match status" value="1"/>
</dbReference>
<dbReference type="PANTHER" id="PTHR43278">
    <property type="entry name" value="NAD(P)H-DEPENDENT FMN-CONTAINING OXIDOREDUCTASE YWQN-RELATED"/>
    <property type="match status" value="1"/>
</dbReference>
<dbReference type="AlphaFoldDB" id="A0A9D9HQT4"/>
<accession>A0A9D9HQT4</accession>
<dbReference type="InterPro" id="IPR029039">
    <property type="entry name" value="Flavoprotein-like_sf"/>
</dbReference>
<dbReference type="PANTHER" id="PTHR43278:SF4">
    <property type="entry name" value="NAD(P)H-DEPENDENT FMN-CONTAINING OXIDOREDUCTASE YWQN-RELATED"/>
    <property type="match status" value="1"/>
</dbReference>
<keyword evidence="2" id="KW-0288">FMN</keyword>
<dbReference type="Proteomes" id="UP000823638">
    <property type="component" value="Unassembled WGS sequence"/>
</dbReference>
<reference evidence="4" key="2">
    <citation type="journal article" date="2021" name="PeerJ">
        <title>Extensive microbial diversity within the chicken gut microbiome revealed by metagenomics and culture.</title>
        <authorList>
            <person name="Gilroy R."/>
            <person name="Ravi A."/>
            <person name="Getino M."/>
            <person name="Pursley I."/>
            <person name="Horton D.L."/>
            <person name="Alikhan N.F."/>
            <person name="Baker D."/>
            <person name="Gharbi K."/>
            <person name="Hall N."/>
            <person name="Watson M."/>
            <person name="Adriaenssens E.M."/>
            <person name="Foster-Nyarko E."/>
            <person name="Jarju S."/>
            <person name="Secka A."/>
            <person name="Antonio M."/>
            <person name="Oren A."/>
            <person name="Chaudhuri R.R."/>
            <person name="La Ragione R."/>
            <person name="Hildebrand F."/>
            <person name="Pallen M.J."/>
        </authorList>
    </citation>
    <scope>NUCLEOTIDE SEQUENCE</scope>
    <source>
        <strain evidence="4">10532</strain>
    </source>
</reference>
<dbReference type="EMBL" id="JADIMM010000091">
    <property type="protein sequence ID" value="MBO8458153.1"/>
    <property type="molecule type" value="Genomic_DNA"/>
</dbReference>
<dbReference type="GO" id="GO:0016491">
    <property type="term" value="F:oxidoreductase activity"/>
    <property type="evidence" value="ECO:0007669"/>
    <property type="project" value="InterPro"/>
</dbReference>
<name>A0A9D9HQT4_9SPIR</name>
<dbReference type="InterPro" id="IPR005025">
    <property type="entry name" value="FMN_Rdtase-like_dom"/>
</dbReference>
<evidence type="ECO:0000313" key="4">
    <source>
        <dbReference type="EMBL" id="MBO8458153.1"/>
    </source>
</evidence>
<evidence type="ECO:0000259" key="3">
    <source>
        <dbReference type="Pfam" id="PF03358"/>
    </source>
</evidence>
<dbReference type="InterPro" id="IPR051796">
    <property type="entry name" value="ISF_SsuE-like"/>
</dbReference>
<keyword evidence="1" id="KW-0285">Flavoprotein</keyword>
<organism evidence="4 5">
    <name type="scientific">Candidatus Gallitreponema excrementavium</name>
    <dbReference type="NCBI Taxonomy" id="2840840"/>
    <lineage>
        <taxon>Bacteria</taxon>
        <taxon>Pseudomonadati</taxon>
        <taxon>Spirochaetota</taxon>
        <taxon>Spirochaetia</taxon>
        <taxon>Spirochaetales</taxon>
        <taxon>Candidatus Gallitreponema</taxon>
    </lineage>
</organism>
<evidence type="ECO:0000313" key="5">
    <source>
        <dbReference type="Proteomes" id="UP000823638"/>
    </source>
</evidence>
<sequence length="206" mass="22466">MKVLLINGSPHKDGCTMRALEEVASELNKNSVETEFFHIGTKPVAGCIACGNCRKTGSCIFSDDGVNHCNRIMKDCQGLIIGAPVHYASPAGAATAFFDRLFYSGSSFAFKPGAAVVSARRAGTTASLDMLNKYFLISQMPLVSSCYWNMVHGSNKSDVEKDEEGLQTMRQLGRNMAWMLKLIKAGLDSGISLPEVEDKIRTNFIR</sequence>
<evidence type="ECO:0000256" key="1">
    <source>
        <dbReference type="ARBA" id="ARBA00022630"/>
    </source>
</evidence>
<gene>
    <name evidence="4" type="ORF">IAA81_07995</name>
</gene>
<dbReference type="SUPFAM" id="SSF52218">
    <property type="entry name" value="Flavoproteins"/>
    <property type="match status" value="1"/>
</dbReference>
<feature type="domain" description="NADPH-dependent FMN reductase-like" evidence="3">
    <location>
        <begin position="1"/>
        <end position="152"/>
    </location>
</feature>
<proteinExistence type="predicted"/>
<protein>
    <submittedName>
        <fullName evidence="4">Flavodoxin family protein</fullName>
    </submittedName>
</protein>
<comment type="caution">
    <text evidence="4">The sequence shown here is derived from an EMBL/GenBank/DDBJ whole genome shotgun (WGS) entry which is preliminary data.</text>
</comment>
<dbReference type="Gene3D" id="3.40.50.360">
    <property type="match status" value="1"/>
</dbReference>
<evidence type="ECO:0000256" key="2">
    <source>
        <dbReference type="ARBA" id="ARBA00022643"/>
    </source>
</evidence>
<reference evidence="4" key="1">
    <citation type="submission" date="2020-10" db="EMBL/GenBank/DDBJ databases">
        <authorList>
            <person name="Gilroy R."/>
        </authorList>
    </citation>
    <scope>NUCLEOTIDE SEQUENCE</scope>
    <source>
        <strain evidence="4">10532</strain>
    </source>
</reference>